<sequence>MRSLLMTLVAVLLVASGCTSGSETDQPTRPAEAVPTDAAADLVAVGVDWPRADGVLDVAAAPAAPAGFSAEMVERMAGVLADWATATTVDRDVWHSATPVDDVVRALPAEVGASLRTQTKDSVSPGLAVANVFADEVTVIGAPAVTTAWRVSTETDDDGQQLVVLQLQTRAAYEVRLGDDAPTRVIGVLRVHGLSAYPGTTTDFGVSGGWQEFGAGDCALALDDELVPGGDVAESAEDLKAFVKIGDGDELTMPALDPDDRVDAGYLQRCRDNAT</sequence>
<feature type="signal peptide" evidence="1">
    <location>
        <begin position="1"/>
        <end position="21"/>
    </location>
</feature>
<keyword evidence="1" id="KW-0732">Signal</keyword>
<keyword evidence="3" id="KW-1185">Reference proteome</keyword>
<dbReference type="EMBL" id="CP102173">
    <property type="protein sequence ID" value="UUP14217.1"/>
    <property type="molecule type" value="Genomic_DNA"/>
</dbReference>
<proteinExistence type="predicted"/>
<dbReference type="PROSITE" id="PS51257">
    <property type="entry name" value="PROKAR_LIPOPROTEIN"/>
    <property type="match status" value="1"/>
</dbReference>
<name>A0ABY5MBV3_9ACTN</name>
<dbReference type="Proteomes" id="UP001316184">
    <property type="component" value="Chromosome"/>
</dbReference>
<evidence type="ECO:0008006" key="4">
    <source>
        <dbReference type="Google" id="ProtNLM"/>
    </source>
</evidence>
<evidence type="ECO:0000256" key="1">
    <source>
        <dbReference type="SAM" id="SignalP"/>
    </source>
</evidence>
<evidence type="ECO:0000313" key="2">
    <source>
        <dbReference type="EMBL" id="UUP14217.1"/>
    </source>
</evidence>
<feature type="chain" id="PRO_5045425663" description="Lipoprotein" evidence="1">
    <location>
        <begin position="22"/>
        <end position="275"/>
    </location>
</feature>
<gene>
    <name evidence="2" type="ORF">NQV15_02565</name>
</gene>
<dbReference type="RefSeq" id="WP_232398041.1">
    <property type="nucleotide sequence ID" value="NZ_CP102173.1"/>
</dbReference>
<protein>
    <recommendedName>
        <fullName evidence="4">Lipoprotein</fullName>
    </recommendedName>
</protein>
<accession>A0ABY5MBV3</accession>
<organism evidence="2 3">
    <name type="scientific">Aeromicrobium wangtongii</name>
    <dbReference type="NCBI Taxonomy" id="2969247"/>
    <lineage>
        <taxon>Bacteria</taxon>
        <taxon>Bacillati</taxon>
        <taxon>Actinomycetota</taxon>
        <taxon>Actinomycetes</taxon>
        <taxon>Propionibacteriales</taxon>
        <taxon>Nocardioidaceae</taxon>
        <taxon>Aeromicrobium</taxon>
    </lineage>
</organism>
<evidence type="ECO:0000313" key="3">
    <source>
        <dbReference type="Proteomes" id="UP001316184"/>
    </source>
</evidence>
<reference evidence="2 3" key="1">
    <citation type="submission" date="2022-08" db="EMBL/GenBank/DDBJ databases">
        <title>novel species in genus Aeromicrobium.</title>
        <authorList>
            <person name="Ye L."/>
        </authorList>
    </citation>
    <scope>NUCLEOTIDE SEQUENCE [LARGE SCALE GENOMIC DNA]</scope>
    <source>
        <strain evidence="3">zg-Y1379</strain>
    </source>
</reference>